<keyword evidence="3" id="KW-1185">Reference proteome</keyword>
<feature type="chain" id="PRO_5042833131" evidence="1">
    <location>
        <begin position="20"/>
        <end position="145"/>
    </location>
</feature>
<keyword evidence="1" id="KW-0732">Signal</keyword>
<gene>
    <name evidence="2" type="ORF">Scep_021703</name>
</gene>
<feature type="signal peptide" evidence="1">
    <location>
        <begin position="1"/>
        <end position="19"/>
    </location>
</feature>
<evidence type="ECO:0000313" key="2">
    <source>
        <dbReference type="EMBL" id="KAK9104859.1"/>
    </source>
</evidence>
<sequence length="145" mass="16656">MLALLLLSLARSWIRWERAEDQIIKYVAIIALKPKEDPRAVHKRCPRSFLAMAREGSWLCTRQSREDQSGRVCPEEQGTTLPSLGRTWAIPRKCLGTTLGLFQGSTHDNKARVWPRQGQDLARSMLVDTRDINFDKIAGTRRIWI</sequence>
<evidence type="ECO:0000256" key="1">
    <source>
        <dbReference type="SAM" id="SignalP"/>
    </source>
</evidence>
<dbReference type="EMBL" id="JBBNAG010000009">
    <property type="protein sequence ID" value="KAK9104859.1"/>
    <property type="molecule type" value="Genomic_DNA"/>
</dbReference>
<name>A0AAP0FEI6_9MAGN</name>
<proteinExistence type="predicted"/>
<organism evidence="2 3">
    <name type="scientific">Stephania cephalantha</name>
    <dbReference type="NCBI Taxonomy" id="152367"/>
    <lineage>
        <taxon>Eukaryota</taxon>
        <taxon>Viridiplantae</taxon>
        <taxon>Streptophyta</taxon>
        <taxon>Embryophyta</taxon>
        <taxon>Tracheophyta</taxon>
        <taxon>Spermatophyta</taxon>
        <taxon>Magnoliopsida</taxon>
        <taxon>Ranunculales</taxon>
        <taxon>Menispermaceae</taxon>
        <taxon>Menispermoideae</taxon>
        <taxon>Cissampelideae</taxon>
        <taxon>Stephania</taxon>
    </lineage>
</organism>
<protein>
    <submittedName>
        <fullName evidence="2">Uncharacterized protein</fullName>
    </submittedName>
</protein>
<dbReference type="AlphaFoldDB" id="A0AAP0FEI6"/>
<evidence type="ECO:0000313" key="3">
    <source>
        <dbReference type="Proteomes" id="UP001419268"/>
    </source>
</evidence>
<comment type="caution">
    <text evidence="2">The sequence shown here is derived from an EMBL/GenBank/DDBJ whole genome shotgun (WGS) entry which is preliminary data.</text>
</comment>
<dbReference type="Proteomes" id="UP001419268">
    <property type="component" value="Unassembled WGS sequence"/>
</dbReference>
<reference evidence="2 3" key="1">
    <citation type="submission" date="2024-01" db="EMBL/GenBank/DDBJ databases">
        <title>Genome assemblies of Stephania.</title>
        <authorList>
            <person name="Yang L."/>
        </authorList>
    </citation>
    <scope>NUCLEOTIDE SEQUENCE [LARGE SCALE GENOMIC DNA]</scope>
    <source>
        <strain evidence="2">JXDWG</strain>
        <tissue evidence="2">Leaf</tissue>
    </source>
</reference>
<accession>A0AAP0FEI6</accession>